<evidence type="ECO:0000259" key="4">
    <source>
        <dbReference type="PROSITE" id="PS50936"/>
    </source>
</evidence>
<dbReference type="EMBL" id="JACAOD020000014">
    <property type="protein sequence ID" value="MBP5836159.1"/>
    <property type="molecule type" value="Genomic_DNA"/>
</dbReference>
<dbReference type="EC" id="3.6.1.-" evidence="3"/>
<comment type="subcellular location">
    <subcellularLocation>
        <location evidence="3">Cytoplasm</location>
    </subcellularLocation>
</comment>
<comment type="subunit">
    <text evidence="3">Monomer. Associates with 30S ribosomal subunit, binds 16S rRNA.</text>
</comment>
<keyword evidence="3" id="KW-0862">Zinc</keyword>
<dbReference type="Pfam" id="PF03193">
    <property type="entry name" value="RsgA_GTPase"/>
    <property type="match status" value="1"/>
</dbReference>
<keyword evidence="2 3" id="KW-0342">GTP-binding</keyword>
<dbReference type="RefSeq" id="WP_203552417.1">
    <property type="nucleotide sequence ID" value="NZ_JACAOD020000014.1"/>
</dbReference>
<dbReference type="InterPro" id="IPR010914">
    <property type="entry name" value="RsgA_GTPase_dom"/>
</dbReference>
<evidence type="ECO:0000313" key="6">
    <source>
        <dbReference type="EMBL" id="MBP5836159.1"/>
    </source>
</evidence>
<feature type="domain" description="CP-type G" evidence="5">
    <location>
        <begin position="81"/>
        <end position="240"/>
    </location>
</feature>
<dbReference type="InterPro" id="IPR027417">
    <property type="entry name" value="P-loop_NTPase"/>
</dbReference>
<dbReference type="Gene3D" id="3.40.50.300">
    <property type="entry name" value="P-loop containing nucleotide triphosphate hydrolases"/>
    <property type="match status" value="1"/>
</dbReference>
<name>A0ABS5CZ55_9MOLU</name>
<dbReference type="PROSITE" id="PS51721">
    <property type="entry name" value="G_CP"/>
    <property type="match status" value="1"/>
</dbReference>
<protein>
    <recommendedName>
        <fullName evidence="3">Small ribosomal subunit biogenesis GTPase RsgA</fullName>
        <ecNumber evidence="3">3.6.1.-</ecNumber>
    </recommendedName>
</protein>
<proteinExistence type="inferred from homology"/>
<comment type="similarity">
    <text evidence="3">Belongs to the TRAFAC class YlqF/YawG GTPase family. RsgA subfamily.</text>
</comment>
<feature type="binding site" evidence="3">
    <location>
        <position position="278"/>
    </location>
    <ligand>
        <name>Zn(2+)</name>
        <dbReference type="ChEBI" id="CHEBI:29105"/>
    </ligand>
</feature>
<comment type="cofactor">
    <cofactor evidence="3">
        <name>Zn(2+)</name>
        <dbReference type="ChEBI" id="CHEBI:29105"/>
    </cofactor>
    <text evidence="3">Binds 1 zinc ion per subunit.</text>
</comment>
<dbReference type="CDD" id="cd01854">
    <property type="entry name" value="YjeQ_EngC"/>
    <property type="match status" value="1"/>
</dbReference>
<keyword evidence="3" id="KW-0963">Cytoplasm</keyword>
<dbReference type="SUPFAM" id="SSF52540">
    <property type="entry name" value="P-loop containing nucleoside triphosphate hydrolases"/>
    <property type="match status" value="1"/>
</dbReference>
<feature type="binding site" evidence="3">
    <location>
        <begin position="183"/>
        <end position="191"/>
    </location>
    <ligand>
        <name>GTP</name>
        <dbReference type="ChEBI" id="CHEBI:37565"/>
    </ligand>
</feature>
<dbReference type="InterPro" id="IPR004881">
    <property type="entry name" value="Ribosome_biogen_GTPase_RsgA"/>
</dbReference>
<keyword evidence="8" id="KW-1185">Reference proteome</keyword>
<sequence>MKKALVIRFLAGVYDLRDLESKTFLQARKRGTLKGFDVNLDVNKTNTINGKPKNLIIKVGDIVGYQFCYDKYLIDTVFVRKNELQRPNIANINQVLLVFSLIRPHFQTLLLDKFLLILKKQKLDLVLVFSKIDLLERNDLENVKQQISYYEKFYPCYFVNSKQQIGIDVLKDIFANKITVLAGQTGVGKSTLLKALIPDAYLKTQEISESLGRGKHTTKNAQLYEFNHGFIADTPGFSKLDLNDFVYGDLKDFYPDFLCYVHDCFFGNNCLHLQEDKCGVKQALENGDLPFWRYQNYLYFMAEIKKEKKSYPRHQDK</sequence>
<reference evidence="7 8" key="1">
    <citation type="submission" date="2021-04" db="EMBL/GenBank/DDBJ databases">
        <title>Genomic features of Candidatus Phytoplasma meliae isolate ChTYXIII (1SrXIII-G).</title>
        <authorList>
            <person name="Fernandez F.D."/>
            <person name="Conci L.R."/>
        </authorList>
    </citation>
    <scope>NUCLEOTIDE SEQUENCE [LARGE SCALE GENOMIC DNA]</scope>
    <source>
        <strain evidence="7">ChTYXIII-Mo</strain>
    </source>
</reference>
<dbReference type="HAMAP" id="MF_01820">
    <property type="entry name" value="GTPase_RsgA"/>
    <property type="match status" value="1"/>
</dbReference>
<evidence type="ECO:0000256" key="1">
    <source>
        <dbReference type="ARBA" id="ARBA00022741"/>
    </source>
</evidence>
<feature type="binding site" evidence="3">
    <location>
        <begin position="130"/>
        <end position="133"/>
    </location>
    <ligand>
        <name>GTP</name>
        <dbReference type="ChEBI" id="CHEBI:37565"/>
    </ligand>
</feature>
<keyword evidence="3" id="KW-0378">Hydrolase</keyword>
<keyword evidence="3" id="KW-0694">RNA-binding</keyword>
<gene>
    <name evidence="3 7" type="primary">rsgA</name>
    <name evidence="6" type="ORF">CHTY_002860</name>
    <name evidence="7" type="ORF">CHTY_003405</name>
</gene>
<evidence type="ECO:0000313" key="7">
    <source>
        <dbReference type="EMBL" id="MBP5836262.1"/>
    </source>
</evidence>
<comment type="function">
    <text evidence="3">One of several proteins that assist in the late maturation steps of the functional core of the 30S ribosomal subunit. Helps release RbfA from mature subunits. May play a role in the assembly of ribosomal proteins into the subunit. Circularly permuted GTPase that catalyzes slow GTP hydrolysis, GTPase activity is stimulated by the 30S ribosomal subunit.</text>
</comment>
<keyword evidence="3" id="KW-0479">Metal-binding</keyword>
<dbReference type="Proteomes" id="UP001195571">
    <property type="component" value="Unassembled WGS sequence"/>
</dbReference>
<dbReference type="EMBL" id="JACAOD020000018">
    <property type="protein sequence ID" value="MBP5836262.1"/>
    <property type="molecule type" value="Genomic_DNA"/>
</dbReference>
<dbReference type="PROSITE" id="PS50936">
    <property type="entry name" value="ENGC_GTPASE"/>
    <property type="match status" value="1"/>
</dbReference>
<dbReference type="Gene3D" id="1.10.40.50">
    <property type="entry name" value="Probable gtpase engc, domain 3"/>
    <property type="match status" value="1"/>
</dbReference>
<accession>A0ABS5CZ55</accession>
<dbReference type="NCBIfam" id="TIGR00157">
    <property type="entry name" value="ribosome small subunit-dependent GTPase A"/>
    <property type="match status" value="1"/>
</dbReference>
<feature type="binding site" evidence="3">
    <location>
        <position position="272"/>
    </location>
    <ligand>
        <name>Zn(2+)</name>
        <dbReference type="ChEBI" id="CHEBI:29105"/>
    </ligand>
</feature>
<feature type="binding site" evidence="3">
    <location>
        <position position="270"/>
    </location>
    <ligand>
        <name>Zn(2+)</name>
        <dbReference type="ChEBI" id="CHEBI:29105"/>
    </ligand>
</feature>
<evidence type="ECO:0000259" key="5">
    <source>
        <dbReference type="PROSITE" id="PS51721"/>
    </source>
</evidence>
<dbReference type="PANTHER" id="PTHR32120">
    <property type="entry name" value="SMALL RIBOSOMAL SUBUNIT BIOGENESIS GTPASE RSGA"/>
    <property type="match status" value="1"/>
</dbReference>
<evidence type="ECO:0000313" key="8">
    <source>
        <dbReference type="Proteomes" id="UP001195571"/>
    </source>
</evidence>
<keyword evidence="3" id="KW-0690">Ribosome biogenesis</keyword>
<keyword evidence="3" id="KW-0699">rRNA-binding</keyword>
<evidence type="ECO:0000256" key="2">
    <source>
        <dbReference type="ARBA" id="ARBA00023134"/>
    </source>
</evidence>
<keyword evidence="1 3" id="KW-0547">Nucleotide-binding</keyword>
<evidence type="ECO:0000256" key="3">
    <source>
        <dbReference type="HAMAP-Rule" id="MF_01820"/>
    </source>
</evidence>
<feature type="binding site" evidence="3">
    <location>
        <position position="264"/>
    </location>
    <ligand>
        <name>Zn(2+)</name>
        <dbReference type="ChEBI" id="CHEBI:29105"/>
    </ligand>
</feature>
<feature type="domain" description="EngC GTPase" evidence="4">
    <location>
        <begin position="90"/>
        <end position="238"/>
    </location>
</feature>
<dbReference type="InterPro" id="IPR030378">
    <property type="entry name" value="G_CP_dom"/>
</dbReference>
<organism evidence="7 8">
    <name type="scientific">Candidatus Phytoplasma meliae</name>
    <dbReference type="NCBI Taxonomy" id="1848402"/>
    <lineage>
        <taxon>Bacteria</taxon>
        <taxon>Bacillati</taxon>
        <taxon>Mycoplasmatota</taxon>
        <taxon>Mollicutes</taxon>
        <taxon>Acholeplasmatales</taxon>
        <taxon>Acholeplasmataceae</taxon>
        <taxon>Candidatus Phytoplasma</taxon>
        <taxon>16SrXIII (Mexican periwinkle virescence group)</taxon>
    </lineage>
</organism>
<comment type="caution">
    <text evidence="7">The sequence shown here is derived from an EMBL/GenBank/DDBJ whole genome shotgun (WGS) entry which is preliminary data.</text>
</comment>
<dbReference type="PANTHER" id="PTHR32120:SF11">
    <property type="entry name" value="SMALL RIBOSOMAL SUBUNIT BIOGENESIS GTPASE RSGA 1, MITOCHONDRIAL-RELATED"/>
    <property type="match status" value="1"/>
</dbReference>